<sequence length="344" mass="39850">MTELLLKRRQDFQKKHAKYLPYVFNDHFVLVLMFLLGFVLFQYSQLLKHFPENPLPIQLGLVIVIVLLLRVGSVAIYLEKADSHFLLTKEEEVIAHIKKAGRSSFVFWSGLQTALLALLFPLFLKLGLNVLMFIVMLLVLIVIKGWLIKRQIAGFVHDNGLDWDKAIAFEANRQQAILKFYSLFTNVKGISTSVKERSYLNPILKWVKKDSKQLWTNLYWRAFLRSSDYLGLSVRLLLLSCLSLALVPHYYLSLGLSFVFNYLILFQMLSLYHHYDYHYLATTYPDSQQLKADNLLFFLRQLSVVITGCNLLVSASFEKAGLILLLMLLLNALYLPHKLKKIID</sequence>
<feature type="transmembrane region" description="Helical" evidence="1">
    <location>
        <begin position="319"/>
        <end position="336"/>
    </location>
</feature>
<dbReference type="PATRIC" id="fig|119224.3.peg.529"/>
<feature type="transmembrane region" description="Helical" evidence="1">
    <location>
        <begin position="229"/>
        <end position="252"/>
    </location>
</feature>
<feature type="transmembrane region" description="Helical" evidence="1">
    <location>
        <begin position="20"/>
        <end position="43"/>
    </location>
</feature>
<comment type="caution">
    <text evidence="2">The sequence shown here is derived from an EMBL/GenBank/DDBJ whole genome shotgun (WGS) entry which is preliminary data.</text>
</comment>
<dbReference type="InterPro" id="IPR010288">
    <property type="entry name" value="EcsB_ABC"/>
</dbReference>
<protein>
    <submittedName>
        <fullName evidence="2">Multidrug ABC transporter permease</fullName>
    </submittedName>
</protein>
<keyword evidence="1" id="KW-0472">Membrane</keyword>
<gene>
    <name evidence="2" type="ORF">AKK44_04965</name>
</gene>
<dbReference type="EMBL" id="LHQM01000017">
    <property type="protein sequence ID" value="KPJ22366.1"/>
    <property type="molecule type" value="Genomic_DNA"/>
</dbReference>
<proteinExistence type="predicted"/>
<dbReference type="GO" id="GO:0016020">
    <property type="term" value="C:membrane"/>
    <property type="evidence" value="ECO:0007669"/>
    <property type="project" value="InterPro"/>
</dbReference>
<keyword evidence="1" id="KW-0812">Transmembrane</keyword>
<dbReference type="RefSeq" id="WP_054278769.1">
    <property type="nucleotide sequence ID" value="NZ_LHQM01000017.1"/>
</dbReference>
<dbReference type="Pfam" id="PF05975">
    <property type="entry name" value="EcsB"/>
    <property type="match status" value="2"/>
</dbReference>
<keyword evidence="1" id="KW-1133">Transmembrane helix</keyword>
<name>A0A0P6S2P3_9STRE</name>
<dbReference type="STRING" id="119224.AKK44_04965"/>
<dbReference type="Proteomes" id="UP000049578">
    <property type="component" value="Unassembled WGS sequence"/>
</dbReference>
<feature type="transmembrane region" description="Helical" evidence="1">
    <location>
        <begin position="105"/>
        <end position="124"/>
    </location>
</feature>
<evidence type="ECO:0000313" key="3">
    <source>
        <dbReference type="Proteomes" id="UP000049578"/>
    </source>
</evidence>
<feature type="transmembrane region" description="Helical" evidence="1">
    <location>
        <begin position="258"/>
        <end position="275"/>
    </location>
</feature>
<feature type="transmembrane region" description="Helical" evidence="1">
    <location>
        <begin position="55"/>
        <end position="78"/>
    </location>
</feature>
<accession>A0A0P6S2P3</accession>
<evidence type="ECO:0000313" key="2">
    <source>
        <dbReference type="EMBL" id="KPJ22366.1"/>
    </source>
</evidence>
<feature type="transmembrane region" description="Helical" evidence="1">
    <location>
        <begin position="130"/>
        <end position="147"/>
    </location>
</feature>
<organism evidence="2 3">
    <name type="scientific">Streptococcus phocae</name>
    <dbReference type="NCBI Taxonomy" id="119224"/>
    <lineage>
        <taxon>Bacteria</taxon>
        <taxon>Bacillati</taxon>
        <taxon>Bacillota</taxon>
        <taxon>Bacilli</taxon>
        <taxon>Lactobacillales</taxon>
        <taxon>Streptococcaceae</taxon>
        <taxon>Streptococcus</taxon>
    </lineage>
</organism>
<dbReference type="PIRSF" id="PIRSF037259">
    <property type="entry name" value="EcsB_ABC"/>
    <property type="match status" value="1"/>
</dbReference>
<dbReference type="AlphaFoldDB" id="A0A0P6S2P3"/>
<keyword evidence="3" id="KW-1185">Reference proteome</keyword>
<feature type="transmembrane region" description="Helical" evidence="1">
    <location>
        <begin position="295"/>
        <end position="313"/>
    </location>
</feature>
<reference evidence="2 3" key="1">
    <citation type="submission" date="2015-08" db="EMBL/GenBank/DDBJ databases">
        <title>Genome sequence of Streptococcus phocae subsp. phocae ATCC 51973T isolated from liver specimen obtained from seal.</title>
        <authorList>
            <person name="Avendano-Herrera R."/>
        </authorList>
    </citation>
    <scope>NUCLEOTIDE SEQUENCE [LARGE SCALE GENOMIC DNA]</scope>
    <source>
        <strain evidence="2 3">ATCC 51973</strain>
    </source>
</reference>
<evidence type="ECO:0000256" key="1">
    <source>
        <dbReference type="SAM" id="Phobius"/>
    </source>
</evidence>